<reference evidence="1 2" key="1">
    <citation type="journal article" date="2024" name="Ann. Entomol. Soc. Am.">
        <title>Genomic analyses of the southern and eastern yellowjacket wasps (Hymenoptera: Vespidae) reveal evolutionary signatures of social life.</title>
        <authorList>
            <person name="Catto M.A."/>
            <person name="Caine P.B."/>
            <person name="Orr S.E."/>
            <person name="Hunt B.G."/>
            <person name="Goodisman M.A.D."/>
        </authorList>
    </citation>
    <scope>NUCLEOTIDE SEQUENCE [LARGE SCALE GENOMIC DNA]</scope>
    <source>
        <strain evidence="1">232</strain>
        <tissue evidence="1">Head and thorax</tissue>
    </source>
</reference>
<dbReference type="AlphaFoldDB" id="A0ABD2D0K0"/>
<gene>
    <name evidence="1" type="ORF">V1477_001011</name>
</gene>
<accession>A0ABD2D0K0</accession>
<keyword evidence="2" id="KW-1185">Reference proteome</keyword>
<dbReference type="Proteomes" id="UP001607303">
    <property type="component" value="Unassembled WGS sequence"/>
</dbReference>
<name>A0ABD2D0K0_VESMC</name>
<evidence type="ECO:0000313" key="1">
    <source>
        <dbReference type="EMBL" id="KAL2750908.1"/>
    </source>
</evidence>
<comment type="caution">
    <text evidence="1">The sequence shown here is derived from an EMBL/GenBank/DDBJ whole genome shotgun (WGS) entry which is preliminary data.</text>
</comment>
<proteinExistence type="predicted"/>
<organism evidence="1 2">
    <name type="scientific">Vespula maculifrons</name>
    <name type="common">Eastern yellow jacket</name>
    <name type="synonym">Wasp</name>
    <dbReference type="NCBI Taxonomy" id="7453"/>
    <lineage>
        <taxon>Eukaryota</taxon>
        <taxon>Metazoa</taxon>
        <taxon>Ecdysozoa</taxon>
        <taxon>Arthropoda</taxon>
        <taxon>Hexapoda</taxon>
        <taxon>Insecta</taxon>
        <taxon>Pterygota</taxon>
        <taxon>Neoptera</taxon>
        <taxon>Endopterygota</taxon>
        <taxon>Hymenoptera</taxon>
        <taxon>Apocrita</taxon>
        <taxon>Aculeata</taxon>
        <taxon>Vespoidea</taxon>
        <taxon>Vespidae</taxon>
        <taxon>Vespinae</taxon>
        <taxon>Vespula</taxon>
    </lineage>
</organism>
<dbReference type="EMBL" id="JAYRBN010000008">
    <property type="protein sequence ID" value="KAL2750908.1"/>
    <property type="molecule type" value="Genomic_DNA"/>
</dbReference>
<sequence length="77" mass="8869">MHMRSIYVSHSHPKKCPLKVLRCQRYHMSYPSVYVGNALTNSTVPYVTPLCGQCQTKLSISSESEFLQTLQIFDFEI</sequence>
<protein>
    <submittedName>
        <fullName evidence="1">Uncharacterized protein</fullName>
    </submittedName>
</protein>
<evidence type="ECO:0000313" key="2">
    <source>
        <dbReference type="Proteomes" id="UP001607303"/>
    </source>
</evidence>